<dbReference type="Gene3D" id="3.30.420.10">
    <property type="entry name" value="Ribonuclease H-like superfamily/Ribonuclease H"/>
    <property type="match status" value="1"/>
</dbReference>
<dbReference type="AlphaFoldDB" id="A0A1B4PLQ8"/>
<dbReference type="Pfam" id="PF13683">
    <property type="entry name" value="rve_3"/>
    <property type="match status" value="1"/>
</dbReference>
<feature type="region of interest" description="Disordered" evidence="1">
    <location>
        <begin position="1"/>
        <end position="21"/>
    </location>
</feature>
<evidence type="ECO:0000256" key="1">
    <source>
        <dbReference type="SAM" id="MobiDB-lite"/>
    </source>
</evidence>
<feature type="region of interest" description="Disordered" evidence="1">
    <location>
        <begin position="62"/>
        <end position="85"/>
    </location>
</feature>
<protein>
    <recommendedName>
        <fullName evidence="2">Integrase catalytic domain-containing protein</fullName>
    </recommendedName>
</protein>
<dbReference type="EMBL" id="CP013442">
    <property type="protein sequence ID" value="AOK14868.1"/>
    <property type="molecule type" value="Genomic_DNA"/>
</dbReference>
<proteinExistence type="predicted"/>
<dbReference type="SUPFAM" id="SSF53098">
    <property type="entry name" value="Ribonuclease H-like"/>
    <property type="match status" value="1"/>
</dbReference>
<name>A0A1B4PLQ8_BURCE</name>
<feature type="domain" description="Integrase catalytic" evidence="2">
    <location>
        <begin position="15"/>
        <end position="72"/>
    </location>
</feature>
<evidence type="ECO:0000259" key="2">
    <source>
        <dbReference type="Pfam" id="PF13683"/>
    </source>
</evidence>
<gene>
    <name evidence="3" type="ORF">WT26_02170</name>
</gene>
<dbReference type="InterPro" id="IPR012337">
    <property type="entry name" value="RNaseH-like_sf"/>
</dbReference>
<dbReference type="InterPro" id="IPR001584">
    <property type="entry name" value="Integrase_cat-core"/>
</dbReference>
<sequence length="85" mass="9845">MFNRLAHKNADRFPVKSPQSNGMAESFVKTMKRDYVSWMPKPDARPALQNLAIAFDHYNESHPHSALKYRSPREFRQQANSPTQA</sequence>
<organism evidence="3 4">
    <name type="scientific">Burkholderia cepacia</name>
    <name type="common">Pseudomonas cepacia</name>
    <dbReference type="NCBI Taxonomy" id="292"/>
    <lineage>
        <taxon>Bacteria</taxon>
        <taxon>Pseudomonadati</taxon>
        <taxon>Pseudomonadota</taxon>
        <taxon>Betaproteobacteria</taxon>
        <taxon>Burkholderiales</taxon>
        <taxon>Burkholderiaceae</taxon>
        <taxon>Burkholderia</taxon>
        <taxon>Burkholderia cepacia complex</taxon>
    </lineage>
</organism>
<evidence type="ECO:0000313" key="3">
    <source>
        <dbReference type="EMBL" id="AOK14868.1"/>
    </source>
</evidence>
<dbReference type="GO" id="GO:0015074">
    <property type="term" value="P:DNA integration"/>
    <property type="evidence" value="ECO:0007669"/>
    <property type="project" value="InterPro"/>
</dbReference>
<dbReference type="Proteomes" id="UP000094776">
    <property type="component" value="Chromosome 3"/>
</dbReference>
<dbReference type="InterPro" id="IPR036397">
    <property type="entry name" value="RNaseH_sf"/>
</dbReference>
<accession>A0A1B4PLQ8</accession>
<reference evidence="3 4" key="1">
    <citation type="submission" date="2015-12" db="EMBL/GenBank/DDBJ databases">
        <title>Diversity of Burkholderia near neighbor genomes.</title>
        <authorList>
            <person name="Sahl J."/>
            <person name="Wagner D."/>
            <person name="Keim P."/>
        </authorList>
    </citation>
    <scope>NUCLEOTIDE SEQUENCE [LARGE SCALE GENOMIC DNA]</scope>
    <source>
        <strain evidence="3 4">MSMB1184WGS</strain>
    </source>
</reference>
<dbReference type="GO" id="GO:0003676">
    <property type="term" value="F:nucleic acid binding"/>
    <property type="evidence" value="ECO:0007669"/>
    <property type="project" value="InterPro"/>
</dbReference>
<evidence type="ECO:0000313" key="4">
    <source>
        <dbReference type="Proteomes" id="UP000094776"/>
    </source>
</evidence>